<dbReference type="AlphaFoldDB" id="Q2IEN8"/>
<dbReference type="Pfam" id="PF08843">
    <property type="entry name" value="AbiEii"/>
    <property type="match status" value="1"/>
</dbReference>
<dbReference type="OrthoDB" id="9808443at2"/>
<dbReference type="STRING" id="290397.Adeh_3282"/>
<sequence>MKPREYATPAAFKAALDDRLRKVAEPGGIARRRQLLVFDRYLARLVRVLGDAATLKGGLVLELRLERARTTRDIDLRVVGSPDGLLARLQEAGRLDLGDFMSFEVRVDARHPDITGPGVQYEGQRFRAECRLAGMLYGQPFGVDVAFGDPILGEPELITGDDLLAFAGIAAPELRVYPVETHVAEKLHAYTLPRATPSTRVKDMPDLALLGQIGPRDARRLRAALAQTFGFRATHQAPRRLPDPPLEWTEPYAAMAEEDALPWTTLGDVMAAVRGFLDPVLGSNAEGSWDPRSWTWDFT</sequence>
<dbReference type="InterPro" id="IPR014942">
    <property type="entry name" value="AbiEii"/>
</dbReference>
<dbReference type="RefSeq" id="WP_011422332.1">
    <property type="nucleotide sequence ID" value="NC_007760.1"/>
</dbReference>
<dbReference type="Proteomes" id="UP000001935">
    <property type="component" value="Chromosome"/>
</dbReference>
<protein>
    <recommendedName>
        <fullName evidence="3">Nucleotidyl transferase AbiEii/AbiGii toxin family protein</fullName>
    </recommendedName>
</protein>
<organism evidence="1 2">
    <name type="scientific">Anaeromyxobacter dehalogenans (strain 2CP-C)</name>
    <dbReference type="NCBI Taxonomy" id="290397"/>
    <lineage>
        <taxon>Bacteria</taxon>
        <taxon>Pseudomonadati</taxon>
        <taxon>Myxococcota</taxon>
        <taxon>Myxococcia</taxon>
        <taxon>Myxococcales</taxon>
        <taxon>Cystobacterineae</taxon>
        <taxon>Anaeromyxobacteraceae</taxon>
        <taxon>Anaeromyxobacter</taxon>
    </lineage>
</organism>
<accession>Q2IEN8</accession>
<name>Q2IEN8_ANADE</name>
<dbReference type="KEGG" id="ade:Adeh_3282"/>
<gene>
    <name evidence="1" type="ordered locus">Adeh_3282</name>
</gene>
<evidence type="ECO:0000313" key="1">
    <source>
        <dbReference type="EMBL" id="ABC83050.1"/>
    </source>
</evidence>
<evidence type="ECO:0008006" key="3">
    <source>
        <dbReference type="Google" id="ProtNLM"/>
    </source>
</evidence>
<dbReference type="EMBL" id="CP000251">
    <property type="protein sequence ID" value="ABC83050.1"/>
    <property type="molecule type" value="Genomic_DNA"/>
</dbReference>
<dbReference type="eggNOG" id="COG2253">
    <property type="taxonomic scope" value="Bacteria"/>
</dbReference>
<proteinExistence type="predicted"/>
<dbReference type="HOGENOM" id="CLU_069582_1_0_7"/>
<evidence type="ECO:0000313" key="2">
    <source>
        <dbReference type="Proteomes" id="UP000001935"/>
    </source>
</evidence>
<reference evidence="1" key="1">
    <citation type="submission" date="2006-01" db="EMBL/GenBank/DDBJ databases">
        <title>Complete sequence of Anaeromyxobacter dehalogenans 2CP-C.</title>
        <authorList>
            <consortium name="US DOE Joint Genome Institute"/>
            <person name="Copeland A."/>
            <person name="Lucas S."/>
            <person name="Lapidus A."/>
            <person name="Barry K."/>
            <person name="Detter J.C."/>
            <person name="Glavina T."/>
            <person name="Hammon N."/>
            <person name="Israni S."/>
            <person name="Pitluck S."/>
            <person name="Brettin T."/>
            <person name="Bruce D."/>
            <person name="Han C."/>
            <person name="Tapia R."/>
            <person name="Gilna P."/>
            <person name="Kiss H."/>
            <person name="Schmutz J."/>
            <person name="Larimer F."/>
            <person name="Land M."/>
            <person name="Kyrpides N."/>
            <person name="Anderson I."/>
            <person name="Sanford R.A."/>
            <person name="Ritalahti K.M."/>
            <person name="Thomas H.S."/>
            <person name="Kirby J.R."/>
            <person name="Zhulin I.B."/>
            <person name="Loeffler F.E."/>
            <person name="Richardson P."/>
        </authorList>
    </citation>
    <scope>NUCLEOTIDE SEQUENCE</scope>
    <source>
        <strain evidence="1">2CP-C</strain>
    </source>
</reference>